<dbReference type="NCBIfam" id="NF038026">
    <property type="entry name" value="RsaX20_sORF"/>
    <property type="match status" value="1"/>
</dbReference>
<dbReference type="RefSeq" id="WP_098823413.1">
    <property type="nucleotide sequence ID" value="NZ_BCMJ01000001.1"/>
</dbReference>
<evidence type="ECO:0000313" key="3">
    <source>
        <dbReference type="Proteomes" id="UP000223370"/>
    </source>
</evidence>
<dbReference type="InterPro" id="IPR049844">
    <property type="entry name" value="RsaX20-like"/>
</dbReference>
<name>A0A1Z5J075_9LACO</name>
<reference evidence="2 3" key="1">
    <citation type="submission" date="2015-11" db="EMBL/GenBank/DDBJ databases">
        <title>Draft genome sequences of new species of the genus Lactobacillus isolated from orchardgrass silage.</title>
        <authorList>
            <person name="Tohno M."/>
            <person name="Tanizawa Y."/>
            <person name="Arita M."/>
        </authorList>
    </citation>
    <scope>NUCLEOTIDE SEQUENCE [LARGE SCALE GENOMIC DNA]</scope>
    <source>
        <strain evidence="2 3">IWT5</strain>
    </source>
</reference>
<keyword evidence="3" id="KW-1185">Reference proteome</keyword>
<sequence length="40" mass="4679">MEKNDMASAYRRLKSPSLKTRKRAMKIIRDAKRNAANTKK</sequence>
<feature type="compositionally biased region" description="Basic residues" evidence="1">
    <location>
        <begin position="11"/>
        <end position="20"/>
    </location>
</feature>
<comment type="caution">
    <text evidence="2">The sequence shown here is derived from an EMBL/GenBank/DDBJ whole genome shotgun (WGS) entry which is preliminary data.</text>
</comment>
<dbReference type="AlphaFoldDB" id="A0A1Z5J075"/>
<accession>A0A1Z5J075</accession>
<feature type="region of interest" description="Disordered" evidence="1">
    <location>
        <begin position="1"/>
        <end position="20"/>
    </location>
</feature>
<evidence type="ECO:0000313" key="2">
    <source>
        <dbReference type="EMBL" id="GAX07423.1"/>
    </source>
</evidence>
<proteinExistence type="predicted"/>
<protein>
    <recommendedName>
        <fullName evidence="4">Metal homeostasis protein</fullName>
    </recommendedName>
</protein>
<dbReference type="EMBL" id="BCMJ01000001">
    <property type="protein sequence ID" value="GAX07423.1"/>
    <property type="molecule type" value="Genomic_DNA"/>
</dbReference>
<evidence type="ECO:0000256" key="1">
    <source>
        <dbReference type="SAM" id="MobiDB-lite"/>
    </source>
</evidence>
<dbReference type="Proteomes" id="UP000223370">
    <property type="component" value="Unassembled WGS sequence"/>
</dbReference>
<organism evidence="2 3">
    <name type="scientific">Secundilactobacillus silagincola</name>
    <dbReference type="NCBI Taxonomy" id="1714681"/>
    <lineage>
        <taxon>Bacteria</taxon>
        <taxon>Bacillati</taxon>
        <taxon>Bacillota</taxon>
        <taxon>Bacilli</taxon>
        <taxon>Lactobacillales</taxon>
        <taxon>Lactobacillaceae</taxon>
        <taxon>Secundilactobacillus</taxon>
    </lineage>
</organism>
<gene>
    <name evidence="2" type="ORF">IWT5_00156</name>
</gene>
<evidence type="ECO:0008006" key="4">
    <source>
        <dbReference type="Google" id="ProtNLM"/>
    </source>
</evidence>